<keyword evidence="2" id="KW-1185">Reference proteome</keyword>
<gene>
    <name evidence="1" type="ORF">VTL71DRAFT_3307</name>
</gene>
<comment type="caution">
    <text evidence="1">The sequence shown here is derived from an EMBL/GenBank/DDBJ whole genome shotgun (WGS) entry which is preliminary data.</text>
</comment>
<reference evidence="1 2" key="1">
    <citation type="journal article" date="2024" name="Commun. Biol.">
        <title>Comparative genomic analysis of thermophilic fungi reveals convergent evolutionary adaptations and gene losses.</title>
        <authorList>
            <person name="Steindorff A.S."/>
            <person name="Aguilar-Pontes M.V."/>
            <person name="Robinson A.J."/>
            <person name="Andreopoulos B."/>
            <person name="LaButti K."/>
            <person name="Kuo A."/>
            <person name="Mondo S."/>
            <person name="Riley R."/>
            <person name="Otillar R."/>
            <person name="Haridas S."/>
            <person name="Lipzen A."/>
            <person name="Grimwood J."/>
            <person name="Schmutz J."/>
            <person name="Clum A."/>
            <person name="Reid I.D."/>
            <person name="Moisan M.C."/>
            <person name="Butler G."/>
            <person name="Nguyen T.T.M."/>
            <person name="Dewar K."/>
            <person name="Conant G."/>
            <person name="Drula E."/>
            <person name="Henrissat B."/>
            <person name="Hansel C."/>
            <person name="Singer S."/>
            <person name="Hutchinson M.I."/>
            <person name="de Vries R.P."/>
            <person name="Natvig D.O."/>
            <person name="Powell A.J."/>
            <person name="Tsang A."/>
            <person name="Grigoriev I.V."/>
        </authorList>
    </citation>
    <scope>NUCLEOTIDE SEQUENCE [LARGE SCALE GENOMIC DNA]</scope>
    <source>
        <strain evidence="1 2">CBS 494.80</strain>
    </source>
</reference>
<sequence length="124" mass="13934">MRLLWISTAALGTGVSERQENCTRPSIPLPAVLCFTLPCLPCLACRYSIISKRIAAFSHRLSPFYDSRLLYAPSIQLYGITIHLSTSFSCAFHQSSSPRHVTSTWLVFLLELITRVLPHVFLPL</sequence>
<evidence type="ECO:0000313" key="2">
    <source>
        <dbReference type="Proteomes" id="UP001595075"/>
    </source>
</evidence>
<accession>A0ABR4C7K8</accession>
<organism evidence="1 2">
    <name type="scientific">Oculimacula yallundae</name>
    <dbReference type="NCBI Taxonomy" id="86028"/>
    <lineage>
        <taxon>Eukaryota</taxon>
        <taxon>Fungi</taxon>
        <taxon>Dikarya</taxon>
        <taxon>Ascomycota</taxon>
        <taxon>Pezizomycotina</taxon>
        <taxon>Leotiomycetes</taxon>
        <taxon>Helotiales</taxon>
        <taxon>Ploettnerulaceae</taxon>
        <taxon>Oculimacula</taxon>
    </lineage>
</organism>
<protein>
    <recommendedName>
        <fullName evidence="3">Secreted protein</fullName>
    </recommendedName>
</protein>
<dbReference type="EMBL" id="JAZHXI010000012">
    <property type="protein sequence ID" value="KAL2065637.1"/>
    <property type="molecule type" value="Genomic_DNA"/>
</dbReference>
<name>A0ABR4C7K8_9HELO</name>
<evidence type="ECO:0000313" key="1">
    <source>
        <dbReference type="EMBL" id="KAL2065637.1"/>
    </source>
</evidence>
<evidence type="ECO:0008006" key="3">
    <source>
        <dbReference type="Google" id="ProtNLM"/>
    </source>
</evidence>
<dbReference type="Proteomes" id="UP001595075">
    <property type="component" value="Unassembled WGS sequence"/>
</dbReference>
<proteinExistence type="predicted"/>